<sequence>MKPLKLLGLACCVLTLHGCFNETDHPAKDADRSKASVQMQKPDAPTGEATPQGEPSKANQ</sequence>
<protein>
    <submittedName>
        <fullName evidence="2">Uncharacterized protein</fullName>
    </submittedName>
</protein>
<evidence type="ECO:0000313" key="2">
    <source>
        <dbReference type="EMBL" id="QKZ04817.1"/>
    </source>
</evidence>
<dbReference type="AlphaFoldDB" id="A0A7D5D7K8"/>
<organism evidence="2 3">
    <name type="scientific">Pseudomonas eucalypticola</name>
    <dbReference type="NCBI Taxonomy" id="2599595"/>
    <lineage>
        <taxon>Bacteria</taxon>
        <taxon>Pseudomonadati</taxon>
        <taxon>Pseudomonadota</taxon>
        <taxon>Gammaproteobacteria</taxon>
        <taxon>Pseudomonadales</taxon>
        <taxon>Pseudomonadaceae</taxon>
        <taxon>Pseudomonas</taxon>
    </lineage>
</organism>
<gene>
    <name evidence="2" type="ORF">HWQ56_13865</name>
</gene>
<keyword evidence="3" id="KW-1185">Reference proteome</keyword>
<evidence type="ECO:0000313" key="3">
    <source>
        <dbReference type="Proteomes" id="UP000509568"/>
    </source>
</evidence>
<accession>A0A7D5D7K8</accession>
<dbReference type="EMBL" id="CP056030">
    <property type="protein sequence ID" value="QKZ04817.1"/>
    <property type="molecule type" value="Genomic_DNA"/>
</dbReference>
<feature type="region of interest" description="Disordered" evidence="1">
    <location>
        <begin position="23"/>
        <end position="60"/>
    </location>
</feature>
<dbReference type="KEGG" id="pez:HWQ56_13865"/>
<reference evidence="2 3" key="1">
    <citation type="submission" date="2020-06" db="EMBL/GenBank/DDBJ databases">
        <title>Pseudomonas eucalypticola sp. nov., an endophyte of Eucalyptus dunnii leaves with biocontrol ability of eucalyptus leaf blight.</title>
        <authorList>
            <person name="Liu Y."/>
            <person name="Song Z."/>
            <person name="Zeng H."/>
            <person name="Lu M."/>
            <person name="Wang X."/>
            <person name="Lian X."/>
            <person name="Zhang Q."/>
        </authorList>
    </citation>
    <scope>NUCLEOTIDE SEQUENCE [LARGE SCALE GENOMIC DNA]</scope>
    <source>
        <strain evidence="2 3">NP-1</strain>
    </source>
</reference>
<evidence type="ECO:0000256" key="1">
    <source>
        <dbReference type="SAM" id="MobiDB-lite"/>
    </source>
</evidence>
<name>A0A7D5D7K8_9PSED</name>
<dbReference type="RefSeq" id="WP_158153650.1">
    <property type="nucleotide sequence ID" value="NZ_CP056030.1"/>
</dbReference>
<proteinExistence type="predicted"/>
<dbReference type="Proteomes" id="UP000509568">
    <property type="component" value="Chromosome"/>
</dbReference>
<feature type="compositionally biased region" description="Basic and acidic residues" evidence="1">
    <location>
        <begin position="23"/>
        <end position="34"/>
    </location>
</feature>